<evidence type="ECO:0000313" key="3">
    <source>
        <dbReference type="EMBL" id="TMU54737.1"/>
    </source>
</evidence>
<gene>
    <name evidence="3" type="ORF">FGG15_11085</name>
</gene>
<dbReference type="InterPro" id="IPR000326">
    <property type="entry name" value="PAP2/HPO"/>
</dbReference>
<evidence type="ECO:0000313" key="4">
    <source>
        <dbReference type="Proteomes" id="UP000751614"/>
    </source>
</evidence>
<feature type="domain" description="Phosphatidic acid phosphatase type 2/haloperoxidase" evidence="2">
    <location>
        <begin position="135"/>
        <end position="248"/>
    </location>
</feature>
<keyword evidence="4" id="KW-1185">Reference proteome</keyword>
<name>A0ABY2WJC2_9FLAO</name>
<dbReference type="SMART" id="SM00014">
    <property type="entry name" value="acidPPc"/>
    <property type="match status" value="1"/>
</dbReference>
<dbReference type="Proteomes" id="UP000751614">
    <property type="component" value="Unassembled WGS sequence"/>
</dbReference>
<comment type="caution">
    <text evidence="3">The sequence shown here is derived from an EMBL/GenBank/DDBJ whole genome shotgun (WGS) entry which is preliminary data.</text>
</comment>
<dbReference type="Pfam" id="PF01569">
    <property type="entry name" value="PAP2"/>
    <property type="match status" value="1"/>
</dbReference>
<sequence>MFIPMKRIFFCFLLLVGSQFQSLGQIQSQKETNWKNFTYDMGNVFGGIGHSYSRPFQWEGDDWANFGYLAAGTAALFLVDDELNNWTNGFSEDVPEFLLDYGNEFGNPSNNYMFTGGVYLAGLFTKNEKLRRTGVLLISSATAGGFLQQVSKRIIGRARPKSGDSSSTYDPFHLNRVFNYDSFPSGHAMLAFSNAYAIGKQFKNPWVKAGIYTVGMIPGFARIMDDFHWVSDVAFSTVLSIFIVESIDRYLDSKYNEKYNAQPKKLSWNLNFGPGTMGVSARF</sequence>
<dbReference type="InterPro" id="IPR036938">
    <property type="entry name" value="PAP2/HPO_sf"/>
</dbReference>
<dbReference type="EMBL" id="VCNI01000002">
    <property type="protein sequence ID" value="TMU54737.1"/>
    <property type="molecule type" value="Genomic_DNA"/>
</dbReference>
<evidence type="ECO:0000256" key="1">
    <source>
        <dbReference type="SAM" id="SignalP"/>
    </source>
</evidence>
<accession>A0ABY2WJC2</accession>
<reference evidence="3 4" key="1">
    <citation type="submission" date="2019-05" db="EMBL/GenBank/DDBJ databases">
        <title>Flagellimonas sp. AsT0115, sp. nov., isolated from a marine red algae, Asparagopsis taxiformis.</title>
        <authorList>
            <person name="Kim J."/>
            <person name="Jeong S.E."/>
            <person name="Jeon C.O."/>
        </authorList>
    </citation>
    <scope>NUCLEOTIDE SEQUENCE [LARGE SCALE GENOMIC DNA]</scope>
    <source>
        <strain evidence="3 4">AsT0115</strain>
    </source>
</reference>
<keyword evidence="1" id="KW-0732">Signal</keyword>
<dbReference type="Gene3D" id="1.20.144.10">
    <property type="entry name" value="Phosphatidic acid phosphatase type 2/haloperoxidase"/>
    <property type="match status" value="1"/>
</dbReference>
<dbReference type="SUPFAM" id="SSF48317">
    <property type="entry name" value="Acid phosphatase/Vanadium-dependent haloperoxidase"/>
    <property type="match status" value="1"/>
</dbReference>
<evidence type="ECO:0000259" key="2">
    <source>
        <dbReference type="SMART" id="SM00014"/>
    </source>
</evidence>
<protein>
    <submittedName>
        <fullName evidence="3">Phosphatase PAP2 family protein</fullName>
    </submittedName>
</protein>
<organism evidence="3 4">
    <name type="scientific">Flagellimonas algicola</name>
    <dbReference type="NCBI Taxonomy" id="2583815"/>
    <lineage>
        <taxon>Bacteria</taxon>
        <taxon>Pseudomonadati</taxon>
        <taxon>Bacteroidota</taxon>
        <taxon>Flavobacteriia</taxon>
        <taxon>Flavobacteriales</taxon>
        <taxon>Flavobacteriaceae</taxon>
        <taxon>Flagellimonas</taxon>
    </lineage>
</organism>
<dbReference type="CDD" id="cd01610">
    <property type="entry name" value="PAP2_like"/>
    <property type="match status" value="1"/>
</dbReference>
<feature type="chain" id="PRO_5045227869" evidence="1">
    <location>
        <begin position="22"/>
        <end position="283"/>
    </location>
</feature>
<feature type="signal peptide" evidence="1">
    <location>
        <begin position="1"/>
        <end position="21"/>
    </location>
</feature>
<proteinExistence type="predicted"/>